<feature type="compositionally biased region" description="Basic and acidic residues" evidence="1">
    <location>
        <begin position="71"/>
        <end position="90"/>
    </location>
</feature>
<dbReference type="EMBL" id="FNHI01000001">
    <property type="protein sequence ID" value="SDL78007.1"/>
    <property type="molecule type" value="Genomic_DNA"/>
</dbReference>
<feature type="compositionally biased region" description="Low complexity" evidence="1">
    <location>
        <begin position="35"/>
        <end position="50"/>
    </location>
</feature>
<dbReference type="GO" id="GO:0048038">
    <property type="term" value="F:quinone binding"/>
    <property type="evidence" value="ECO:0007669"/>
    <property type="project" value="InterPro"/>
</dbReference>
<dbReference type="Proteomes" id="UP000199063">
    <property type="component" value="Unassembled WGS sequence"/>
</dbReference>
<protein>
    <recommendedName>
        <fullName evidence="5">Tat pathway signal sequence domain protein</fullName>
    </recommendedName>
</protein>
<dbReference type="Gene3D" id="3.10.450.40">
    <property type="match status" value="1"/>
</dbReference>
<feature type="chain" id="PRO_5011512588" description="Tat pathway signal sequence domain protein" evidence="2">
    <location>
        <begin position="20"/>
        <end position="270"/>
    </location>
</feature>
<gene>
    <name evidence="3" type="ORF">SAMN05444921_101308</name>
</gene>
<dbReference type="GO" id="GO:0008131">
    <property type="term" value="F:primary methylamine oxidase activity"/>
    <property type="evidence" value="ECO:0007669"/>
    <property type="project" value="InterPro"/>
</dbReference>
<dbReference type="InterPro" id="IPR016182">
    <property type="entry name" value="Cu_amine_oxidase_N-reg"/>
</dbReference>
<accession>A0A1G9MVR8</accession>
<dbReference type="OrthoDB" id="5003040at2"/>
<feature type="compositionally biased region" description="Low complexity" evidence="1">
    <location>
        <begin position="92"/>
        <end position="107"/>
    </location>
</feature>
<feature type="region of interest" description="Disordered" evidence="1">
    <location>
        <begin position="35"/>
        <end position="116"/>
    </location>
</feature>
<evidence type="ECO:0000256" key="1">
    <source>
        <dbReference type="SAM" id="MobiDB-lite"/>
    </source>
</evidence>
<evidence type="ECO:0008006" key="5">
    <source>
        <dbReference type="Google" id="ProtNLM"/>
    </source>
</evidence>
<name>A0A1G9MVR8_9ACTN</name>
<feature type="signal peptide" evidence="2">
    <location>
        <begin position="1"/>
        <end position="19"/>
    </location>
</feature>
<evidence type="ECO:0000313" key="4">
    <source>
        <dbReference type="Proteomes" id="UP000199063"/>
    </source>
</evidence>
<dbReference type="RefSeq" id="WP_093651926.1">
    <property type="nucleotide sequence ID" value="NZ_FNHI01000001.1"/>
</dbReference>
<dbReference type="STRING" id="1196353.SAMN05444921_101308"/>
<dbReference type="AlphaFoldDB" id="A0A1G9MVR8"/>
<dbReference type="GO" id="GO:0009308">
    <property type="term" value="P:amine metabolic process"/>
    <property type="evidence" value="ECO:0007669"/>
    <property type="project" value="InterPro"/>
</dbReference>
<organism evidence="3 4">
    <name type="scientific">Streptomyces wuyuanensis</name>
    <dbReference type="NCBI Taxonomy" id="1196353"/>
    <lineage>
        <taxon>Bacteria</taxon>
        <taxon>Bacillati</taxon>
        <taxon>Actinomycetota</taxon>
        <taxon>Actinomycetes</taxon>
        <taxon>Kitasatosporales</taxon>
        <taxon>Streptomycetaceae</taxon>
        <taxon>Streptomyces</taxon>
    </lineage>
</organism>
<sequence length="270" mass="27865">MRTLMRRHLGKLVAGTAIAVTCTAAMVAATLPDTAGVRTGRGAPAAAAERPAGEPGGGPPGPRVVAPAPVEGERGTGRDPLTDGELERARRLAAAPAARTAENAAGAPGPQHLTADLAEPLPSEAGTAAPSRRAVVSYYDYRTDRLVTATVDVSSGRVESRGARQGVQPSPVGAELREAVELILASPHGAGLRADYRDATGAALTTPAPLTLSGYVYRKEREARVPPELRSCGVHRCVRVVTRITGGPWIDTRDLAVDLSARTVVVTPSG</sequence>
<proteinExistence type="predicted"/>
<dbReference type="GeneID" id="40827645"/>
<keyword evidence="4" id="KW-1185">Reference proteome</keyword>
<dbReference type="SUPFAM" id="SSF54416">
    <property type="entry name" value="Amine oxidase N-terminal region"/>
    <property type="match status" value="1"/>
</dbReference>
<evidence type="ECO:0000256" key="2">
    <source>
        <dbReference type="SAM" id="SignalP"/>
    </source>
</evidence>
<dbReference type="GO" id="GO:0005507">
    <property type="term" value="F:copper ion binding"/>
    <property type="evidence" value="ECO:0007669"/>
    <property type="project" value="InterPro"/>
</dbReference>
<reference evidence="4" key="1">
    <citation type="submission" date="2016-10" db="EMBL/GenBank/DDBJ databases">
        <authorList>
            <person name="Varghese N."/>
            <person name="Submissions S."/>
        </authorList>
    </citation>
    <scope>NUCLEOTIDE SEQUENCE [LARGE SCALE GENOMIC DNA]</scope>
    <source>
        <strain evidence="4">CGMCC 4.7042</strain>
    </source>
</reference>
<evidence type="ECO:0000313" key="3">
    <source>
        <dbReference type="EMBL" id="SDL78007.1"/>
    </source>
</evidence>
<keyword evidence="2" id="KW-0732">Signal</keyword>